<evidence type="ECO:0000256" key="2">
    <source>
        <dbReference type="ARBA" id="ARBA00021549"/>
    </source>
</evidence>
<evidence type="ECO:0000259" key="12">
    <source>
        <dbReference type="Pfam" id="PF12019"/>
    </source>
</evidence>
<dbReference type="KEGG" id="cpau:EHF44_16135"/>
<accession>A0A3G8H2X2</accession>
<dbReference type="Gene3D" id="3.55.40.10">
    <property type="entry name" value="minor pseudopilin epsh domain"/>
    <property type="match status" value="1"/>
</dbReference>
<evidence type="ECO:0000256" key="7">
    <source>
        <dbReference type="ARBA" id="ARBA00022989"/>
    </source>
</evidence>
<evidence type="ECO:0000256" key="6">
    <source>
        <dbReference type="ARBA" id="ARBA00022692"/>
    </source>
</evidence>
<protein>
    <recommendedName>
        <fullName evidence="2">Type II secretion system protein H</fullName>
    </recommendedName>
    <alternativeName>
        <fullName evidence="10">General secretion pathway protein H</fullName>
    </alternativeName>
</protein>
<comment type="similarity">
    <text evidence="9">Belongs to the GSP H family.</text>
</comment>
<keyword evidence="5" id="KW-0997">Cell inner membrane</keyword>
<dbReference type="GO" id="GO:0005886">
    <property type="term" value="C:plasma membrane"/>
    <property type="evidence" value="ECO:0007669"/>
    <property type="project" value="UniProtKB-SubCell"/>
</dbReference>
<dbReference type="EMBL" id="CP033969">
    <property type="protein sequence ID" value="AZG14827.1"/>
    <property type="molecule type" value="Genomic_DNA"/>
</dbReference>
<dbReference type="InterPro" id="IPR045584">
    <property type="entry name" value="Pilin-like"/>
</dbReference>
<evidence type="ECO:0000256" key="1">
    <source>
        <dbReference type="ARBA" id="ARBA00004377"/>
    </source>
</evidence>
<dbReference type="InterPro" id="IPR022346">
    <property type="entry name" value="T2SS_GspH"/>
</dbReference>
<keyword evidence="3" id="KW-1003">Cell membrane</keyword>
<dbReference type="SUPFAM" id="SSF54523">
    <property type="entry name" value="Pili subunits"/>
    <property type="match status" value="1"/>
</dbReference>
<keyword evidence="6 11" id="KW-0812">Transmembrane</keyword>
<organism evidence="13 14">
    <name type="scientific">Cupriavidus pauculus</name>
    <dbReference type="NCBI Taxonomy" id="82633"/>
    <lineage>
        <taxon>Bacteria</taxon>
        <taxon>Pseudomonadati</taxon>
        <taxon>Pseudomonadota</taxon>
        <taxon>Betaproteobacteria</taxon>
        <taxon>Burkholderiales</taxon>
        <taxon>Burkholderiaceae</taxon>
        <taxon>Cupriavidus</taxon>
    </lineage>
</organism>
<proteinExistence type="inferred from homology"/>
<dbReference type="Proteomes" id="UP000270411">
    <property type="component" value="Chromosome 1"/>
</dbReference>
<evidence type="ECO:0000256" key="3">
    <source>
        <dbReference type="ARBA" id="ARBA00022475"/>
    </source>
</evidence>
<dbReference type="InterPro" id="IPR012902">
    <property type="entry name" value="N_methyl_site"/>
</dbReference>
<sequence length="182" mass="19704">MGRLRNAWTWTASPADAGTMPTSATGKRRARRPRGFTLLELLVVIVIVGVVSGMVAVNAQPSPGQLLAQQAQRLIWLMQGAHDEARLRGAPIAWEADARSWRFLIRDGSRWLPLRDDTLVPGSWGTPLAALQVSQPGAPVQSGGARILFGREAVEPTLDILLQRDGATVRIVTLAPGRYAVQ</sequence>
<evidence type="ECO:0000256" key="4">
    <source>
        <dbReference type="ARBA" id="ARBA00022481"/>
    </source>
</evidence>
<dbReference type="Pfam" id="PF12019">
    <property type="entry name" value="GspH"/>
    <property type="match status" value="1"/>
</dbReference>
<keyword evidence="4" id="KW-0488">Methylation</keyword>
<dbReference type="NCBIfam" id="TIGR02532">
    <property type="entry name" value="IV_pilin_GFxxxE"/>
    <property type="match status" value="1"/>
</dbReference>
<evidence type="ECO:0000256" key="8">
    <source>
        <dbReference type="ARBA" id="ARBA00023136"/>
    </source>
</evidence>
<keyword evidence="7 11" id="KW-1133">Transmembrane helix</keyword>
<dbReference type="GO" id="GO:0015628">
    <property type="term" value="P:protein secretion by the type II secretion system"/>
    <property type="evidence" value="ECO:0007669"/>
    <property type="project" value="InterPro"/>
</dbReference>
<evidence type="ECO:0000256" key="10">
    <source>
        <dbReference type="ARBA" id="ARBA00030775"/>
    </source>
</evidence>
<name>A0A3G8H2X2_9BURK</name>
<evidence type="ECO:0000256" key="5">
    <source>
        <dbReference type="ARBA" id="ARBA00022519"/>
    </source>
</evidence>
<evidence type="ECO:0000313" key="13">
    <source>
        <dbReference type="EMBL" id="AZG14827.1"/>
    </source>
</evidence>
<dbReference type="Pfam" id="PF07963">
    <property type="entry name" value="N_methyl"/>
    <property type="match status" value="1"/>
</dbReference>
<evidence type="ECO:0000313" key="14">
    <source>
        <dbReference type="Proteomes" id="UP000270411"/>
    </source>
</evidence>
<comment type="subcellular location">
    <subcellularLocation>
        <location evidence="1">Cell inner membrane</location>
        <topology evidence="1">Single-pass membrane protein</topology>
    </subcellularLocation>
</comment>
<dbReference type="AlphaFoldDB" id="A0A3G8H2X2"/>
<gene>
    <name evidence="13" type="primary">gspH</name>
    <name evidence="13" type="ORF">EHF44_16135</name>
</gene>
<dbReference type="RefSeq" id="WP_124684581.1">
    <property type="nucleotide sequence ID" value="NZ_CP033969.1"/>
</dbReference>
<keyword evidence="8 11" id="KW-0472">Membrane</keyword>
<dbReference type="GO" id="GO:0015627">
    <property type="term" value="C:type II protein secretion system complex"/>
    <property type="evidence" value="ECO:0007669"/>
    <property type="project" value="InterPro"/>
</dbReference>
<reference evidence="14" key="1">
    <citation type="submission" date="2018-11" db="EMBL/GenBank/DDBJ databases">
        <title>FDA dAtabase for Regulatory Grade micrObial Sequences (FDA-ARGOS): Supporting development and validation of Infectious Disease Dx tests.</title>
        <authorList>
            <person name="Goldberg B."/>
            <person name="Campos J."/>
            <person name="Tallon L."/>
            <person name="Sadzewicz L."/>
            <person name="Zhao X."/>
            <person name="Vavikolanu K."/>
            <person name="Mehta A."/>
            <person name="Aluvathingal J."/>
            <person name="Nadendla S."/>
            <person name="Geyer C."/>
            <person name="Nandy P."/>
            <person name="Yan Y."/>
            <person name="Sichtig H."/>
        </authorList>
    </citation>
    <scope>NUCLEOTIDE SEQUENCE [LARGE SCALE GENOMIC DNA]</scope>
    <source>
        <strain evidence="14">FDAARGOS_614</strain>
    </source>
</reference>
<feature type="domain" description="General secretion pathway GspH" evidence="12">
    <location>
        <begin position="70"/>
        <end position="163"/>
    </location>
</feature>
<feature type="transmembrane region" description="Helical" evidence="11">
    <location>
        <begin position="36"/>
        <end position="57"/>
    </location>
</feature>
<dbReference type="OrthoDB" id="9133864at2"/>
<evidence type="ECO:0000256" key="9">
    <source>
        <dbReference type="ARBA" id="ARBA00025772"/>
    </source>
</evidence>
<evidence type="ECO:0000256" key="11">
    <source>
        <dbReference type="SAM" id="Phobius"/>
    </source>
</evidence>
<dbReference type="PROSITE" id="PS00409">
    <property type="entry name" value="PROKAR_NTER_METHYL"/>
    <property type="match status" value="1"/>
</dbReference>